<dbReference type="InterPro" id="IPR045070">
    <property type="entry name" value="MATE_MepA-like"/>
</dbReference>
<feature type="transmembrane region" description="Helical" evidence="10">
    <location>
        <begin position="149"/>
        <end position="170"/>
    </location>
</feature>
<comment type="subcellular location">
    <subcellularLocation>
        <location evidence="1">Cell membrane</location>
        <topology evidence="1">Multi-pass membrane protein</topology>
    </subcellularLocation>
</comment>
<dbReference type="Pfam" id="PF01554">
    <property type="entry name" value="MatE"/>
    <property type="match status" value="2"/>
</dbReference>
<feature type="transmembrane region" description="Helical" evidence="10">
    <location>
        <begin position="337"/>
        <end position="357"/>
    </location>
</feature>
<keyword evidence="7 10" id="KW-1133">Transmembrane helix</keyword>
<dbReference type="InterPro" id="IPR048279">
    <property type="entry name" value="MdtK-like"/>
</dbReference>
<evidence type="ECO:0000256" key="1">
    <source>
        <dbReference type="ARBA" id="ARBA00004651"/>
    </source>
</evidence>
<dbReference type="CDD" id="cd13143">
    <property type="entry name" value="MATE_MepA_like"/>
    <property type="match status" value="1"/>
</dbReference>
<evidence type="ECO:0000313" key="11">
    <source>
        <dbReference type="EMBL" id="RGT56445.1"/>
    </source>
</evidence>
<keyword evidence="8 10" id="KW-0472">Membrane</keyword>
<comment type="similarity">
    <text evidence="2">Belongs to the multi antimicrobial extrusion (MATE) (TC 2.A.66.1) family. MepA subfamily.</text>
</comment>
<dbReference type="RefSeq" id="WP_118764899.1">
    <property type="nucleotide sequence ID" value="NZ_CABJCF010000002.1"/>
</dbReference>
<evidence type="ECO:0000256" key="8">
    <source>
        <dbReference type="ARBA" id="ARBA00023136"/>
    </source>
</evidence>
<dbReference type="GO" id="GO:0015297">
    <property type="term" value="F:antiporter activity"/>
    <property type="evidence" value="ECO:0007669"/>
    <property type="project" value="InterPro"/>
</dbReference>
<evidence type="ECO:0000256" key="3">
    <source>
        <dbReference type="ARBA" id="ARBA00022106"/>
    </source>
</evidence>
<dbReference type="PANTHER" id="PTHR43823">
    <property type="entry name" value="SPORULATION PROTEIN YKVU"/>
    <property type="match status" value="1"/>
</dbReference>
<dbReference type="InterPro" id="IPR002528">
    <property type="entry name" value="MATE_fam"/>
</dbReference>
<dbReference type="NCBIfam" id="TIGR00797">
    <property type="entry name" value="matE"/>
    <property type="match status" value="1"/>
</dbReference>
<dbReference type="GO" id="GO:0046677">
    <property type="term" value="P:response to antibiotic"/>
    <property type="evidence" value="ECO:0007669"/>
    <property type="project" value="UniProtKB-KW"/>
</dbReference>
<evidence type="ECO:0000313" key="12">
    <source>
        <dbReference type="Proteomes" id="UP000284731"/>
    </source>
</evidence>
<proteinExistence type="inferred from homology"/>
<gene>
    <name evidence="11" type="ORF">DWX20_06490</name>
</gene>
<feature type="transmembrane region" description="Helical" evidence="10">
    <location>
        <begin position="29"/>
        <end position="50"/>
    </location>
</feature>
<evidence type="ECO:0000256" key="6">
    <source>
        <dbReference type="ARBA" id="ARBA00022692"/>
    </source>
</evidence>
<organism evidence="11 12">
    <name type="scientific">Solobacterium moorei</name>
    <dbReference type="NCBI Taxonomy" id="102148"/>
    <lineage>
        <taxon>Bacteria</taxon>
        <taxon>Bacillati</taxon>
        <taxon>Bacillota</taxon>
        <taxon>Erysipelotrichia</taxon>
        <taxon>Erysipelotrichales</taxon>
        <taxon>Erysipelotrichaceae</taxon>
        <taxon>Solobacterium</taxon>
    </lineage>
</organism>
<dbReference type="AlphaFoldDB" id="A0A412PFM8"/>
<keyword evidence="5" id="KW-1003">Cell membrane</keyword>
<dbReference type="GO" id="GO:0042910">
    <property type="term" value="F:xenobiotic transmembrane transporter activity"/>
    <property type="evidence" value="ECO:0007669"/>
    <property type="project" value="InterPro"/>
</dbReference>
<accession>A0A412PFM8</accession>
<dbReference type="Proteomes" id="UP000284731">
    <property type="component" value="Unassembled WGS sequence"/>
</dbReference>
<reference evidence="11 12" key="1">
    <citation type="submission" date="2018-08" db="EMBL/GenBank/DDBJ databases">
        <title>A genome reference for cultivated species of the human gut microbiota.</title>
        <authorList>
            <person name="Zou Y."/>
            <person name="Xue W."/>
            <person name="Luo G."/>
        </authorList>
    </citation>
    <scope>NUCLEOTIDE SEQUENCE [LARGE SCALE GENOMIC DNA]</scope>
    <source>
        <strain evidence="11 12">AF18-46</strain>
    </source>
</reference>
<keyword evidence="9" id="KW-0046">Antibiotic resistance</keyword>
<feature type="transmembrane region" description="Helical" evidence="10">
    <location>
        <begin position="105"/>
        <end position="129"/>
    </location>
</feature>
<evidence type="ECO:0000256" key="5">
    <source>
        <dbReference type="ARBA" id="ARBA00022475"/>
    </source>
</evidence>
<evidence type="ECO:0000256" key="9">
    <source>
        <dbReference type="ARBA" id="ARBA00023251"/>
    </source>
</evidence>
<comment type="caution">
    <text evidence="11">The sequence shown here is derived from an EMBL/GenBank/DDBJ whole genome shotgun (WGS) entry which is preliminary data.</text>
</comment>
<dbReference type="GO" id="GO:0005886">
    <property type="term" value="C:plasma membrane"/>
    <property type="evidence" value="ECO:0007669"/>
    <property type="project" value="UniProtKB-SubCell"/>
</dbReference>
<feature type="transmembrane region" description="Helical" evidence="10">
    <location>
        <begin position="363"/>
        <end position="386"/>
    </location>
</feature>
<keyword evidence="6 10" id="KW-0812">Transmembrane</keyword>
<evidence type="ECO:0000256" key="4">
    <source>
        <dbReference type="ARBA" id="ARBA00022448"/>
    </source>
</evidence>
<dbReference type="InterPro" id="IPR051327">
    <property type="entry name" value="MATE_MepA_subfamily"/>
</dbReference>
<keyword evidence="4" id="KW-0813">Transport</keyword>
<dbReference type="PANTHER" id="PTHR43823:SF3">
    <property type="entry name" value="MULTIDRUG EXPORT PROTEIN MEPA"/>
    <property type="match status" value="1"/>
</dbReference>
<name>A0A412PFM8_9FIRM</name>
<evidence type="ECO:0000256" key="2">
    <source>
        <dbReference type="ARBA" id="ARBA00008417"/>
    </source>
</evidence>
<feature type="transmembrane region" description="Helical" evidence="10">
    <location>
        <begin position="62"/>
        <end position="84"/>
    </location>
</feature>
<dbReference type="EMBL" id="QRWX01000002">
    <property type="protein sequence ID" value="RGT56445.1"/>
    <property type="molecule type" value="Genomic_DNA"/>
</dbReference>
<evidence type="ECO:0000256" key="7">
    <source>
        <dbReference type="ARBA" id="ARBA00022989"/>
    </source>
</evidence>
<evidence type="ECO:0000256" key="10">
    <source>
        <dbReference type="SAM" id="Phobius"/>
    </source>
</evidence>
<feature type="transmembrane region" description="Helical" evidence="10">
    <location>
        <begin position="177"/>
        <end position="198"/>
    </location>
</feature>
<protein>
    <recommendedName>
        <fullName evidence="3">Multidrug export protein MepA</fullName>
    </recommendedName>
</protein>
<sequence>MDRKDGVCMSTVNQEAHYRRMTQDSIPHLITQLAIPTIISMLVTSIYNMADTYFVGTISTSASGATGIVFSLMSILQAFGFMFGHGAGANISQQLGSKNVEKARIYASTSFFLSIFVGAAVMVIGLIFMDPMMRLMGSTDTILPYARIYAFYILLAGMAMTSSCVLNNILRYEGKAFYAMIGLTLGGVLNIFGDYILVRIFHMGIAGAGLSTTVSQYISMFVLVLPYLQGKTQSRLQPKYVSCKPKILNRIFSTGLPSLSRQGLNSLSTMVLNTTSAMYGDAAVAGISIATRIVSFLFCVALGIGQGFQPVSAFNYRAKIYSRVKNGFYFTLKSGTALMAILAVIAFTFSGQFVALFRDDPDVIAVGTTALRFQCVSLVLMPMTMYGNMLFQSISCSAVATFLAMLRSGLVLIPAVIILHACFGITGIEAAQSVSEITTAIISLPFILYLFKTFPEDGRDII</sequence>
<dbReference type="PIRSF" id="PIRSF006603">
    <property type="entry name" value="DinF"/>
    <property type="match status" value="1"/>
</dbReference>
<feature type="transmembrane region" description="Helical" evidence="10">
    <location>
        <begin position="398"/>
        <end position="428"/>
    </location>
</feature>
<feature type="transmembrane region" description="Helical" evidence="10">
    <location>
        <begin position="204"/>
        <end position="228"/>
    </location>
</feature>